<keyword evidence="7 9" id="KW-0687">Ribonucleoprotein</keyword>
<keyword evidence="9" id="KW-1035">Host cytoplasm</keyword>
<name>A0A8D9PH21_9RHAB</name>
<comment type="subunit">
    <text evidence="9">Homomultimerizes to form the nucleocapsid. Binds to viral genomic RNA.</text>
</comment>
<evidence type="ECO:0000256" key="1">
    <source>
        <dbReference type="ARBA" id="ARBA00014389"/>
    </source>
</evidence>
<comment type="similarity">
    <text evidence="9">Belongs to the nucleorhabdovirus nucleocapsid protein family.</text>
</comment>
<keyword evidence="4 9" id="KW-0946">Virion</keyword>
<keyword evidence="3 9" id="KW-0167">Capsid protein</keyword>
<evidence type="ECO:0000313" key="10">
    <source>
        <dbReference type="EMBL" id="DAF42404.1"/>
    </source>
</evidence>
<evidence type="ECO:0000256" key="5">
    <source>
        <dbReference type="ARBA" id="ARBA00022884"/>
    </source>
</evidence>
<protein>
    <recommendedName>
        <fullName evidence="1 9">Nucleoprotein</fullName>
        <shortName evidence="9">NP</shortName>
        <shortName evidence="9">Protein N</shortName>
    </recommendedName>
    <alternativeName>
        <fullName evidence="8 9">Nucleocapsid protein</fullName>
    </alternativeName>
</protein>
<keyword evidence="5 9" id="KW-0694">RNA-binding</keyword>
<evidence type="ECO:0000256" key="9">
    <source>
        <dbReference type="RuleBase" id="RU369108"/>
    </source>
</evidence>
<keyword evidence="2 9" id="KW-1139">Helical capsid protein</keyword>
<dbReference type="EMBL" id="BK014338">
    <property type="protein sequence ID" value="DAF42404.1"/>
    <property type="molecule type" value="Viral_cRNA"/>
</dbReference>
<dbReference type="Pfam" id="PF03216">
    <property type="entry name" value="Rhabdo_ncap_2"/>
    <property type="match status" value="1"/>
</dbReference>
<comment type="subcellular location">
    <subcellularLocation>
        <location evidence="9">Virion</location>
    </subcellularLocation>
    <subcellularLocation>
        <location evidence="9">Host cytoplasm</location>
    </subcellularLocation>
</comment>
<reference evidence="10" key="2">
    <citation type="journal article" date="2021" name="Viruses">
        <title>Illuminating the Plant Rhabdovirus Landscape through Metatranscriptomics Data.</title>
        <authorList>
            <person name="Bejerman N."/>
            <person name="Dietzgen R.G."/>
            <person name="Debat H."/>
        </authorList>
    </citation>
    <scope>NUCLEOTIDE SEQUENCE</scope>
</reference>
<comment type="function">
    <text evidence="9">Encapsidates the genome, protecting it from nucleases. The encapsidated genomic RNA is termed the nucleocapsid (NC) and serves as template for viral transcription and replication.</text>
</comment>
<dbReference type="GO" id="GO:0003723">
    <property type="term" value="F:RNA binding"/>
    <property type="evidence" value="ECO:0007669"/>
    <property type="project" value="UniProtKB-UniRule"/>
</dbReference>
<evidence type="ECO:0000256" key="2">
    <source>
        <dbReference type="ARBA" id="ARBA00022497"/>
    </source>
</evidence>
<dbReference type="GO" id="GO:0019013">
    <property type="term" value="C:viral nucleocapsid"/>
    <property type="evidence" value="ECO:0007669"/>
    <property type="project" value="UniProtKB-UniRule"/>
</dbReference>
<organism evidence="10">
    <name type="scientific">Phlox pilosa virus 1</name>
    <dbReference type="NCBI Taxonomy" id="2793736"/>
    <lineage>
        <taxon>Viruses</taxon>
        <taxon>Riboviria</taxon>
        <taxon>Orthornavirae</taxon>
        <taxon>Negarnaviricota</taxon>
        <taxon>Haploviricotina</taxon>
        <taxon>Monjiviricetes</taxon>
        <taxon>Mononegavirales</taxon>
        <taxon>Rhabdoviridae</taxon>
    </lineage>
</organism>
<dbReference type="GO" id="GO:1990904">
    <property type="term" value="C:ribonucleoprotein complex"/>
    <property type="evidence" value="ECO:0007669"/>
    <property type="project" value="UniProtKB-UniRule"/>
</dbReference>
<evidence type="ECO:0000256" key="4">
    <source>
        <dbReference type="ARBA" id="ARBA00022844"/>
    </source>
</evidence>
<evidence type="ECO:0000256" key="3">
    <source>
        <dbReference type="ARBA" id="ARBA00022561"/>
    </source>
</evidence>
<reference evidence="10" key="1">
    <citation type="journal article" date="2021" name="J. Anim. Genet.">
        <title>Illuminating the plant rhabdovirus landscape through metatranscriptomics data.</title>
        <authorList>
            <person name="Bejerman N."/>
            <person name="Dietzgen R.G."/>
            <person name="Debat H."/>
        </authorList>
    </citation>
    <scope>NUCLEOTIDE SEQUENCE</scope>
</reference>
<dbReference type="GO" id="GO:0019029">
    <property type="term" value="C:helical viral capsid"/>
    <property type="evidence" value="ECO:0007669"/>
    <property type="project" value="UniProtKB-UniRule"/>
</dbReference>
<accession>A0A8D9PH21</accession>
<dbReference type="GO" id="GO:0030430">
    <property type="term" value="C:host cell cytoplasm"/>
    <property type="evidence" value="ECO:0007669"/>
    <property type="project" value="UniProtKB-SubCell"/>
</dbReference>
<keyword evidence="6 9" id="KW-0543">Viral nucleoprotein</keyword>
<evidence type="ECO:0000256" key="7">
    <source>
        <dbReference type="ARBA" id="ARBA00023274"/>
    </source>
</evidence>
<proteinExistence type="inferred from homology"/>
<evidence type="ECO:0000256" key="8">
    <source>
        <dbReference type="ARBA" id="ARBA00033344"/>
    </source>
</evidence>
<evidence type="ECO:0000256" key="6">
    <source>
        <dbReference type="ARBA" id="ARBA00023086"/>
    </source>
</evidence>
<sequence>MAQPAPKIRNLLNLEKYRDVPMLTEAGKTTDEWDDSMIITDISLPLFVLDQKTACDYISGLLSDLALAVTEVTAYHVLVLAWNMRSETDARKRIFPETSPAMAKKRESDLSTLQSLPLGSEISVKIPEGDEEREEFIRQGCFLAASLLKMFTKEHSAWIKAKDHIADSYKKFTEARFELFTSPISDQAVSALRRLFQTKDLFKNTLGSILYSLNSLTEGRGMTTMLFEQHLSYTGLHVVGLFCKAIVGLKTEPGMLLNALYTKAYEAALDQLLVIIKKYMGSTEAGIERETYKYARLYNPHMFSLLQTKNCPDLVCILGHIGKSCGNIGGGDVMGIAALAGMSEKSKEIFEKVALNIYTYFKVDLPGAENEMYQVDRT</sequence>
<dbReference type="InterPro" id="IPR004902">
    <property type="entry name" value="Rhabdo_ncap_2"/>
</dbReference>